<dbReference type="InParanoid" id="D7DSB1"/>
<dbReference type="EMBL" id="CP002057">
    <property type="protein sequence ID" value="ADI36021.1"/>
    <property type="molecule type" value="Genomic_DNA"/>
</dbReference>
<dbReference type="InterPro" id="IPR011050">
    <property type="entry name" value="Pectin_lyase_fold/virulence"/>
</dbReference>
<protein>
    <recommendedName>
        <fullName evidence="1">S-layer protein outer domain-containing protein</fullName>
    </recommendedName>
</protein>
<dbReference type="InterPro" id="IPR022651">
    <property type="entry name" value="S_layer_C"/>
</dbReference>
<dbReference type="KEGG" id="mvo:Mvol_0361"/>
<dbReference type="Proteomes" id="UP000007722">
    <property type="component" value="Chromosome"/>
</dbReference>
<evidence type="ECO:0000313" key="2">
    <source>
        <dbReference type="EMBL" id="ADI36021.1"/>
    </source>
</evidence>
<dbReference type="InterPro" id="IPR012334">
    <property type="entry name" value="Pectin_lyas_fold"/>
</dbReference>
<accession>D7DSB1</accession>
<reference evidence="2 3" key="1">
    <citation type="submission" date="2010-05" db="EMBL/GenBank/DDBJ databases">
        <title>Complete sequence of Methanococcus voltae A3.</title>
        <authorList>
            <consortium name="US DOE Joint Genome Institute"/>
            <person name="Lucas S."/>
            <person name="Copeland A."/>
            <person name="Lapidus A."/>
            <person name="Cheng J.-F."/>
            <person name="Bruce D."/>
            <person name="Goodwin L."/>
            <person name="Pitluck S."/>
            <person name="Lowry S."/>
            <person name="Clum A."/>
            <person name="Land M."/>
            <person name="Hauser L."/>
            <person name="Kyrpides N."/>
            <person name="Mikhailova N."/>
            <person name="Whitman W.B."/>
            <person name="Woyke T."/>
        </authorList>
    </citation>
    <scope>NUCLEOTIDE SEQUENCE [LARGE SCALE GENOMIC DNA]</scope>
    <source>
        <strain evidence="3">ATCC BAA-1334 / A3</strain>
    </source>
</reference>
<feature type="domain" description="S-layer protein outer" evidence="1">
    <location>
        <begin position="328"/>
        <end position="403"/>
    </location>
</feature>
<keyword evidence="3" id="KW-1185">Reference proteome</keyword>
<dbReference type="eggNOG" id="arCOG03419">
    <property type="taxonomic scope" value="Archaea"/>
</dbReference>
<dbReference type="Pfam" id="PF05124">
    <property type="entry name" value="S_layer_C"/>
    <property type="match status" value="1"/>
</dbReference>
<dbReference type="SUPFAM" id="SSF51126">
    <property type="entry name" value="Pectin lyase-like"/>
    <property type="match status" value="1"/>
</dbReference>
<sequence length="428" mass="47789">MKKSALLSLTILSLTLFVLGTCSGAIMTFNTTINESGTYTFDEDLIIAQNYQSGILINASDVIIDGNNFKLTTNASEPGFGIYVGEGYNFTNIEIKNLNISNFERGIYICNANRVSVHNCEFHNISENIFAIDGAEFYAYLNKINKSERGSVRSGPIASPKVVYEYDGQEFTYRLGNYYDLNDSYKDDDNNGVIDSVISISRMHDPYPLKETPDNYVIKELYYPTVENLSRYEKPMIVDIFALTDEPKYYMGAVKPEPTPEPEPTPSKSSVGTIVKEEQQQGTKEGFGSQNIRDRVTLSNVIADDPLDAKLAREELKDNVLGYKDDMTLNEDAVVIGGPVSNAFANKYNDMFEKPISNDYPGENTGIIQVLKVQETSGSIVQTHYIIYIAGSDRFGTEAAVEYFKTLTELPEEPILVKWVDGKPVLVE</sequence>
<dbReference type="STRING" id="456320.Mvol_0361"/>
<evidence type="ECO:0000259" key="1">
    <source>
        <dbReference type="Pfam" id="PF05124"/>
    </source>
</evidence>
<dbReference type="AlphaFoldDB" id="D7DSB1"/>
<evidence type="ECO:0000313" key="3">
    <source>
        <dbReference type="Proteomes" id="UP000007722"/>
    </source>
</evidence>
<dbReference type="HOGENOM" id="CLU_055578_0_0_2"/>
<gene>
    <name evidence="2" type="ordered locus">Mvol_0361</name>
</gene>
<dbReference type="OrthoDB" id="62381at2157"/>
<dbReference type="eggNOG" id="arCOG02545">
    <property type="taxonomic scope" value="Archaea"/>
</dbReference>
<organism evidence="2 3">
    <name type="scientific">Methanococcus voltae (strain ATCC BAA-1334 / A3)</name>
    <dbReference type="NCBI Taxonomy" id="456320"/>
    <lineage>
        <taxon>Archaea</taxon>
        <taxon>Methanobacteriati</taxon>
        <taxon>Methanobacteriota</taxon>
        <taxon>Methanomada group</taxon>
        <taxon>Methanococci</taxon>
        <taxon>Methanococcales</taxon>
        <taxon>Methanococcaceae</taxon>
        <taxon>Methanococcus</taxon>
    </lineage>
</organism>
<proteinExistence type="predicted"/>
<name>D7DSB1_METV3</name>
<dbReference type="Gene3D" id="2.160.20.10">
    <property type="entry name" value="Single-stranded right-handed beta-helix, Pectin lyase-like"/>
    <property type="match status" value="1"/>
</dbReference>